<proteinExistence type="predicted"/>
<dbReference type="EMBL" id="CCXY01000304">
    <property type="protein sequence ID" value="CEG13339.1"/>
    <property type="molecule type" value="Genomic_DNA"/>
</dbReference>
<dbReference type="GO" id="GO:0004019">
    <property type="term" value="F:adenylosuccinate synthase activity"/>
    <property type="evidence" value="ECO:0007669"/>
    <property type="project" value="InterPro"/>
</dbReference>
<organism evidence="1">
    <name type="scientific">groundwater metagenome</name>
    <dbReference type="NCBI Taxonomy" id="717931"/>
    <lineage>
        <taxon>unclassified sequences</taxon>
        <taxon>metagenomes</taxon>
        <taxon>ecological metagenomes</taxon>
    </lineage>
</organism>
<accession>A0A098ECU1</accession>
<evidence type="ECO:0008006" key="2">
    <source>
        <dbReference type="Google" id="ProtNLM"/>
    </source>
</evidence>
<dbReference type="SUPFAM" id="SSF52540">
    <property type="entry name" value="P-loop containing nucleoside triphosphate hydrolases"/>
    <property type="match status" value="1"/>
</dbReference>
<evidence type="ECO:0000313" key="1">
    <source>
        <dbReference type="EMBL" id="CEG13339.1"/>
    </source>
</evidence>
<gene>
    <name evidence="1" type="ORF">MSIBF_A3720005</name>
</gene>
<dbReference type="InterPro" id="IPR027417">
    <property type="entry name" value="P-loop_NTPase"/>
</dbReference>
<dbReference type="AlphaFoldDB" id="A0A098ECU1"/>
<name>A0A098ECU1_9ZZZZ</name>
<dbReference type="GO" id="GO:0000166">
    <property type="term" value="F:nucleotide binding"/>
    <property type="evidence" value="ECO:0007669"/>
    <property type="project" value="InterPro"/>
</dbReference>
<dbReference type="InterPro" id="IPR001114">
    <property type="entry name" value="Adenylosuccinate_synthetase"/>
</dbReference>
<protein>
    <recommendedName>
        <fullName evidence="2">Adenylosuccinate synthase</fullName>
    </recommendedName>
</protein>
<dbReference type="Gene3D" id="3.90.170.10">
    <property type="entry name" value="Adenylosuccinate Synthetase, subunit A, domain 3"/>
    <property type="match status" value="1"/>
</dbReference>
<dbReference type="Pfam" id="PF00709">
    <property type="entry name" value="Adenylsucc_synt"/>
    <property type="match status" value="1"/>
</dbReference>
<sequence length="57" mass="6500">MLALTNIDRLFDCAGVRKFNDLPEDAKKFIKVIENEVGVKVKLISTGREYSDTIDLR</sequence>
<dbReference type="GO" id="GO:0006164">
    <property type="term" value="P:purine nucleotide biosynthetic process"/>
    <property type="evidence" value="ECO:0007669"/>
    <property type="project" value="InterPro"/>
</dbReference>
<dbReference type="InterPro" id="IPR042111">
    <property type="entry name" value="Adenylosuccinate_synth_dom3"/>
</dbReference>
<reference evidence="1" key="1">
    <citation type="submission" date="2014-09" db="EMBL/GenBank/DDBJ databases">
        <authorList>
            <person name="Probst J Alexander"/>
        </authorList>
    </citation>
    <scope>NUCLEOTIDE SEQUENCE</scope>
</reference>